<keyword evidence="1" id="KW-0732">Signal</keyword>
<dbReference type="Gene3D" id="3.10.450.710">
    <property type="entry name" value="Tgt2/MlaC"/>
    <property type="match status" value="1"/>
</dbReference>
<feature type="chain" id="PRO_5044571900" evidence="1">
    <location>
        <begin position="29"/>
        <end position="213"/>
    </location>
</feature>
<evidence type="ECO:0000313" key="2">
    <source>
        <dbReference type="EMBL" id="OZN25384.1"/>
    </source>
</evidence>
<dbReference type="PANTHER" id="PTHR36573:SF1">
    <property type="entry name" value="INTERMEMBRANE PHOSPHOLIPID TRANSPORT SYSTEM BINDING PROTEIN MLAC"/>
    <property type="match status" value="1"/>
</dbReference>
<evidence type="ECO:0000313" key="4">
    <source>
        <dbReference type="Proteomes" id="UP000215738"/>
    </source>
</evidence>
<protein>
    <submittedName>
        <fullName evidence="3">Toluene tolerance family protein</fullName>
    </submittedName>
</protein>
<reference evidence="2 4" key="1">
    <citation type="submission" date="2017-07" db="EMBL/GenBank/DDBJ databases">
        <title>Virulence factors identified in Actinobacillus seminis.</title>
        <authorList>
            <person name="Negrete-Abascal E."/>
            <person name="Vaca-Pacheco S."/>
            <person name="Montes-Garcia F."/>
            <person name="Leyto-Gil A.M."/>
            <person name="Fragoso-Garcia E."/>
            <person name="Carvente-Garcia R."/>
            <person name="Perez-Agueros S."/>
            <person name="Castelan-Sanchez H.G."/>
            <person name="Garcia-Molina A."/>
            <person name="Villamar T.E."/>
            <person name="Vazquez-Cruz C."/>
        </authorList>
    </citation>
    <scope>NUCLEOTIDE SEQUENCE [LARGE SCALE GENOMIC DNA]</scope>
    <source>
        <strain evidence="2 4">ATCC 15768</strain>
    </source>
</reference>
<gene>
    <name evidence="2" type="ORF">CFY87_04475</name>
    <name evidence="3" type="ORF">NCTC10851_00909</name>
</gene>
<dbReference type="PIRSF" id="PIRSF004649">
    <property type="entry name" value="MlaC"/>
    <property type="match status" value="1"/>
</dbReference>
<dbReference type="FunCoup" id="A0A263HD55">
    <property type="interactions" value="164"/>
</dbReference>
<evidence type="ECO:0000256" key="1">
    <source>
        <dbReference type="SAM" id="SignalP"/>
    </source>
</evidence>
<dbReference type="EMBL" id="NLFK01000003">
    <property type="protein sequence ID" value="OZN25384.1"/>
    <property type="molecule type" value="Genomic_DNA"/>
</dbReference>
<dbReference type="Proteomes" id="UP000254507">
    <property type="component" value="Unassembled WGS sequence"/>
</dbReference>
<sequence length="213" mass="24176">MLKRKLNQWLAKTVFILTALFAMQNAMAADDPLSLTQTLSDKLFAHINQNEAKIKQNPSFLKTLVRQDLMPYVHVKYAGSLILGNENLKSSTKDQQNNFFAALDKYIEQVYAQSLTLYEGQELKIMQRKLEGTFADILVEIQPKGQESAVKLNFLWRQNSKTGQWQVYDMAAEGRSVVETKKQEWAPIIRQKGIDGLTVDIQKAAAQPITLGK</sequence>
<dbReference type="AlphaFoldDB" id="A0A263HD55"/>
<reference evidence="3 5" key="2">
    <citation type="submission" date="2018-06" db="EMBL/GenBank/DDBJ databases">
        <authorList>
            <consortium name="Pathogen Informatics"/>
            <person name="Doyle S."/>
        </authorList>
    </citation>
    <scope>NUCLEOTIDE SEQUENCE [LARGE SCALE GENOMIC DNA]</scope>
    <source>
        <strain evidence="3 5">NCTC10851</strain>
    </source>
</reference>
<dbReference type="RefSeq" id="WP_094946057.1">
    <property type="nucleotide sequence ID" value="NZ_NLFK01000003.1"/>
</dbReference>
<dbReference type="InterPro" id="IPR008869">
    <property type="entry name" value="MlaC/ttg2D"/>
</dbReference>
<feature type="signal peptide" evidence="1">
    <location>
        <begin position="1"/>
        <end position="28"/>
    </location>
</feature>
<dbReference type="EMBL" id="UFSB01000001">
    <property type="protein sequence ID" value="SUU35570.1"/>
    <property type="molecule type" value="Genomic_DNA"/>
</dbReference>
<evidence type="ECO:0000313" key="3">
    <source>
        <dbReference type="EMBL" id="SUU35570.1"/>
    </source>
</evidence>
<dbReference type="Proteomes" id="UP000215738">
    <property type="component" value="Unassembled WGS sequence"/>
</dbReference>
<dbReference type="PANTHER" id="PTHR36573">
    <property type="entry name" value="INTERMEMBRANE PHOSPHOLIPID TRANSPORT SYSTEM BINDING PROTEIN MLAC"/>
    <property type="match status" value="1"/>
</dbReference>
<keyword evidence="4" id="KW-1185">Reference proteome</keyword>
<dbReference type="InterPro" id="IPR042245">
    <property type="entry name" value="Tgt2/MlaC_sf"/>
</dbReference>
<name>A0A263HD55_9PAST</name>
<evidence type="ECO:0000313" key="5">
    <source>
        <dbReference type="Proteomes" id="UP000254507"/>
    </source>
</evidence>
<proteinExistence type="predicted"/>
<dbReference type="InParanoid" id="A0A263HD55"/>
<dbReference type="OrthoDB" id="9787053at2"/>
<accession>A0A263HD55</accession>
<dbReference type="Pfam" id="PF05494">
    <property type="entry name" value="MlaC"/>
    <property type="match status" value="1"/>
</dbReference>
<organism evidence="3 5">
    <name type="scientific">Actinobacillus seminis</name>
    <dbReference type="NCBI Taxonomy" id="722"/>
    <lineage>
        <taxon>Bacteria</taxon>
        <taxon>Pseudomonadati</taxon>
        <taxon>Pseudomonadota</taxon>
        <taxon>Gammaproteobacteria</taxon>
        <taxon>Pasteurellales</taxon>
        <taxon>Pasteurellaceae</taxon>
        <taxon>Actinobacillus</taxon>
    </lineage>
</organism>